<keyword evidence="2" id="KW-0813">Transport</keyword>
<keyword evidence="7 9" id="KW-0472">Membrane</keyword>
<evidence type="ECO:0000313" key="10">
    <source>
        <dbReference type="EMBL" id="OIS93993.1"/>
    </source>
</evidence>
<evidence type="ECO:0000256" key="2">
    <source>
        <dbReference type="ARBA" id="ARBA00022448"/>
    </source>
</evidence>
<feature type="transmembrane region" description="Helical" evidence="9">
    <location>
        <begin position="96"/>
        <end position="121"/>
    </location>
</feature>
<dbReference type="GO" id="GO:0005886">
    <property type="term" value="C:plasma membrane"/>
    <property type="evidence" value="ECO:0007669"/>
    <property type="project" value="UniProtKB-SubCell"/>
</dbReference>
<feature type="transmembrane region" description="Helical" evidence="9">
    <location>
        <begin position="225"/>
        <end position="255"/>
    </location>
</feature>
<dbReference type="Pfam" id="PF02653">
    <property type="entry name" value="BPD_transp_2"/>
    <property type="match status" value="1"/>
</dbReference>
<reference evidence="10 11" key="1">
    <citation type="submission" date="2016-10" db="EMBL/GenBank/DDBJ databases">
        <title>The Draft Genome Sequence of the Potato Rhizosphere Bacteria Ochrobactrum sp. IPA7.2.</title>
        <authorList>
            <person name="Gogoleva N.E."/>
            <person name="Khlopko Y.A."/>
            <person name="Burygin G.L."/>
            <person name="Plotnikov A.O."/>
        </authorList>
    </citation>
    <scope>NUCLEOTIDE SEQUENCE [LARGE SCALE GENOMIC DNA]</scope>
    <source>
        <strain evidence="10 11">IPA7.2</strain>
    </source>
</reference>
<evidence type="ECO:0000256" key="6">
    <source>
        <dbReference type="ARBA" id="ARBA00022989"/>
    </source>
</evidence>
<keyword evidence="4 9" id="KW-0812">Transmembrane</keyword>
<evidence type="ECO:0000256" key="9">
    <source>
        <dbReference type="SAM" id="Phobius"/>
    </source>
</evidence>
<keyword evidence="6 9" id="KW-1133">Transmembrane helix</keyword>
<comment type="similarity">
    <text evidence="8">Belongs to the binding-protein-dependent transport system permease family. LivHM subfamily.</text>
</comment>
<feature type="transmembrane region" description="Helical" evidence="9">
    <location>
        <begin position="38"/>
        <end position="57"/>
    </location>
</feature>
<dbReference type="InterPro" id="IPR001851">
    <property type="entry name" value="ABC_transp_permease"/>
</dbReference>
<dbReference type="GO" id="GO:0006865">
    <property type="term" value="P:amino acid transport"/>
    <property type="evidence" value="ECO:0007669"/>
    <property type="project" value="UniProtKB-KW"/>
</dbReference>
<accession>A0A1J6HNJ1</accession>
<organism evidence="10 11">
    <name type="scientific">Brucella cytisi</name>
    <dbReference type="NCBI Taxonomy" id="407152"/>
    <lineage>
        <taxon>Bacteria</taxon>
        <taxon>Pseudomonadati</taxon>
        <taxon>Pseudomonadota</taxon>
        <taxon>Alphaproteobacteria</taxon>
        <taxon>Hyphomicrobiales</taxon>
        <taxon>Brucellaceae</taxon>
        <taxon>Brucella/Ochrobactrum group</taxon>
        <taxon>Brucella</taxon>
    </lineage>
</organism>
<dbReference type="InterPro" id="IPR052157">
    <property type="entry name" value="BCAA_transport_permease"/>
</dbReference>
<dbReference type="OrthoDB" id="9807115at2"/>
<keyword evidence="3" id="KW-1003">Cell membrane</keyword>
<evidence type="ECO:0000256" key="5">
    <source>
        <dbReference type="ARBA" id="ARBA00022970"/>
    </source>
</evidence>
<dbReference type="PANTHER" id="PTHR11795:SF442">
    <property type="entry name" value="ABC TRANSPORTER ATP-BINDING PROTEIN"/>
    <property type="match status" value="1"/>
</dbReference>
<evidence type="ECO:0000256" key="4">
    <source>
        <dbReference type="ARBA" id="ARBA00022692"/>
    </source>
</evidence>
<sequence length="308" mass="32597">MLNLFLLQSLNGIQFGILLFLVAAGLTLIFGVMDLINLAHGVLYMVGAYLTATFTAMTGSFVYGILIALPVTLIIGIVLEVLVFRRLYERSHLDQVLATFGLILIVNELVKIIWGAAPLSVPMPDSLSGSIQLFGNLRYPVYRLLIIAAGLATAAGLYVLVNHTRIGMLLRAGATNGDVVSALGINIRRLFMVVFGLGAMLAGFAGGMISPILSVDPGMGDSILILTFVVIVIGGVGSVRGAFVAAITVGLVDTLGRTFGPMLLRNLLDPAAASQMGRTLVPMLTYILMAAVLYFRPTGLFPAQGGTR</sequence>
<protein>
    <submittedName>
        <fullName evidence="10">Branched-chain amino acid ABC transporter permease</fullName>
    </submittedName>
</protein>
<dbReference type="CDD" id="cd06582">
    <property type="entry name" value="TM_PBP1_LivH_like"/>
    <property type="match status" value="1"/>
</dbReference>
<dbReference type="AlphaFoldDB" id="A0A1J6HNJ1"/>
<feature type="transmembrane region" description="Helical" evidence="9">
    <location>
        <begin position="63"/>
        <end position="84"/>
    </location>
</feature>
<keyword evidence="5" id="KW-0029">Amino-acid transport</keyword>
<evidence type="ECO:0000256" key="1">
    <source>
        <dbReference type="ARBA" id="ARBA00004651"/>
    </source>
</evidence>
<evidence type="ECO:0000313" key="11">
    <source>
        <dbReference type="Proteomes" id="UP000182985"/>
    </source>
</evidence>
<name>A0A1J6HNJ1_9HYPH</name>
<feature type="transmembrane region" description="Helical" evidence="9">
    <location>
        <begin position="190"/>
        <end position="213"/>
    </location>
</feature>
<dbReference type="GO" id="GO:0022857">
    <property type="term" value="F:transmembrane transporter activity"/>
    <property type="evidence" value="ECO:0007669"/>
    <property type="project" value="InterPro"/>
</dbReference>
<comment type="subcellular location">
    <subcellularLocation>
        <location evidence="1">Cell membrane</location>
        <topology evidence="1">Multi-pass membrane protein</topology>
    </subcellularLocation>
</comment>
<proteinExistence type="inferred from homology"/>
<dbReference type="PANTHER" id="PTHR11795">
    <property type="entry name" value="BRANCHED-CHAIN AMINO ACID TRANSPORT SYSTEM PERMEASE PROTEIN LIVH"/>
    <property type="match status" value="1"/>
</dbReference>
<gene>
    <name evidence="10" type="ORF">BLA27_07815</name>
</gene>
<evidence type="ECO:0000256" key="8">
    <source>
        <dbReference type="ARBA" id="ARBA00037998"/>
    </source>
</evidence>
<dbReference type="RefSeq" id="WP_071631238.1">
    <property type="nucleotide sequence ID" value="NZ_MOEC01000006.1"/>
</dbReference>
<evidence type="ECO:0000256" key="7">
    <source>
        <dbReference type="ARBA" id="ARBA00023136"/>
    </source>
</evidence>
<feature type="transmembrane region" description="Helical" evidence="9">
    <location>
        <begin position="141"/>
        <end position="161"/>
    </location>
</feature>
<dbReference type="EMBL" id="MOEC01000006">
    <property type="protein sequence ID" value="OIS93993.1"/>
    <property type="molecule type" value="Genomic_DNA"/>
</dbReference>
<comment type="caution">
    <text evidence="10">The sequence shown here is derived from an EMBL/GenBank/DDBJ whole genome shotgun (WGS) entry which is preliminary data.</text>
</comment>
<keyword evidence="11" id="KW-1185">Reference proteome</keyword>
<dbReference type="Proteomes" id="UP000182985">
    <property type="component" value="Unassembled WGS sequence"/>
</dbReference>
<evidence type="ECO:0000256" key="3">
    <source>
        <dbReference type="ARBA" id="ARBA00022475"/>
    </source>
</evidence>
<feature type="transmembrane region" description="Helical" evidence="9">
    <location>
        <begin position="12"/>
        <end position="31"/>
    </location>
</feature>